<evidence type="ECO:0000313" key="2">
    <source>
        <dbReference type="Proteomes" id="UP000284120"/>
    </source>
</evidence>
<protein>
    <submittedName>
        <fullName evidence="1">Uncharacterized protein</fullName>
    </submittedName>
</protein>
<reference evidence="1 2" key="1">
    <citation type="submission" date="2018-06" db="EMBL/GenBank/DDBJ databases">
        <title>Pedobacter endophyticus sp. nov., an endophytic bacterium isolated from a leaf of Triticum aestivum.</title>
        <authorList>
            <person name="Zhang L."/>
        </authorList>
    </citation>
    <scope>NUCLEOTIDE SEQUENCE [LARGE SCALE GENOMIC DNA]</scope>
    <source>
        <strain evidence="1 2">CM134L-2</strain>
    </source>
</reference>
<dbReference type="EMBL" id="SAYW01000002">
    <property type="protein sequence ID" value="RWU08156.1"/>
    <property type="molecule type" value="Genomic_DNA"/>
</dbReference>
<name>A0A443YW10_9SPHI</name>
<dbReference type="RefSeq" id="WP_113646680.1">
    <property type="nucleotide sequence ID" value="NZ_QMHN01000002.1"/>
</dbReference>
<comment type="caution">
    <text evidence="1">The sequence shown here is derived from an EMBL/GenBank/DDBJ whole genome shotgun (WGS) entry which is preliminary data.</text>
</comment>
<gene>
    <name evidence="1" type="ORF">DPV69_07180</name>
</gene>
<organism evidence="1 2">
    <name type="scientific">Pedobacter chitinilyticus</name>
    <dbReference type="NCBI Taxonomy" id="2233776"/>
    <lineage>
        <taxon>Bacteria</taxon>
        <taxon>Pseudomonadati</taxon>
        <taxon>Bacteroidota</taxon>
        <taxon>Sphingobacteriia</taxon>
        <taxon>Sphingobacteriales</taxon>
        <taxon>Sphingobacteriaceae</taxon>
        <taxon>Pedobacter</taxon>
    </lineage>
</organism>
<sequence length="156" mass="16558">MYRYILIFSVNLLACNCNKEGEEQIAAAQGEIASVAMIDPVFIPVDTAAMMISSYVTSLAGDSTVKLRSWSIDANALRSYLQDNSITDVSISLSHTPGYIRAGHYGVFAGFDPNALTVILSGKNAAGATVVYQGSYLLDRAKPCPPNCPSASTSNP</sequence>
<dbReference type="Proteomes" id="UP000284120">
    <property type="component" value="Unassembled WGS sequence"/>
</dbReference>
<dbReference type="AlphaFoldDB" id="A0A443YW10"/>
<keyword evidence="2" id="KW-1185">Reference proteome</keyword>
<proteinExistence type="predicted"/>
<accession>A0A443YW10</accession>
<evidence type="ECO:0000313" key="1">
    <source>
        <dbReference type="EMBL" id="RWU08156.1"/>
    </source>
</evidence>
<dbReference type="OrthoDB" id="676815at2"/>